<protein>
    <submittedName>
        <fullName evidence="8">Chromatin modification-related protein EAF7</fullName>
    </submittedName>
</protein>
<evidence type="ECO:0000256" key="5">
    <source>
        <dbReference type="ARBA" id="ARBA00023163"/>
    </source>
</evidence>
<dbReference type="PANTHER" id="PTHR13581">
    <property type="entry name" value="MRG-BINDING PROTEIN"/>
    <property type="match status" value="1"/>
</dbReference>
<evidence type="ECO:0000256" key="4">
    <source>
        <dbReference type="ARBA" id="ARBA00023015"/>
    </source>
</evidence>
<dbReference type="OrthoDB" id="5595141at2759"/>
<evidence type="ECO:0000313" key="9">
    <source>
        <dbReference type="Proteomes" id="UP000269793"/>
    </source>
</evidence>
<dbReference type="GO" id="GO:0006357">
    <property type="term" value="P:regulation of transcription by RNA polymerase II"/>
    <property type="evidence" value="ECO:0007669"/>
    <property type="project" value="TreeGrafter"/>
</dbReference>
<feature type="compositionally biased region" description="Low complexity" evidence="7">
    <location>
        <begin position="269"/>
        <end position="309"/>
    </location>
</feature>
<accession>A0A3G2S0U5</accession>
<reference evidence="8 9" key="1">
    <citation type="submission" date="2018-10" db="EMBL/GenBank/DDBJ databases">
        <title>Complete genome sequence of Malassezia restricta CBS 7877.</title>
        <authorList>
            <person name="Morand S.C."/>
            <person name="Bertignac M."/>
            <person name="Iltis A."/>
            <person name="Kolder I."/>
            <person name="Pirovano W."/>
            <person name="Jourdain R."/>
            <person name="Clavaud C."/>
        </authorList>
    </citation>
    <scope>NUCLEOTIDE SEQUENCE [LARGE SCALE GENOMIC DNA]</scope>
    <source>
        <strain evidence="8 9">CBS 7877</strain>
    </source>
</reference>
<feature type="compositionally biased region" description="Acidic residues" evidence="7">
    <location>
        <begin position="156"/>
        <end position="166"/>
    </location>
</feature>
<comment type="subcellular location">
    <subcellularLocation>
        <location evidence="1">Nucleus</location>
    </subcellularLocation>
</comment>
<evidence type="ECO:0000256" key="2">
    <source>
        <dbReference type="ARBA" id="ARBA00007117"/>
    </source>
</evidence>
<dbReference type="GO" id="GO:0006325">
    <property type="term" value="P:chromatin organization"/>
    <property type="evidence" value="ECO:0007669"/>
    <property type="project" value="UniProtKB-KW"/>
</dbReference>
<proteinExistence type="inferred from homology"/>
<evidence type="ECO:0000256" key="6">
    <source>
        <dbReference type="ARBA" id="ARBA00023242"/>
    </source>
</evidence>
<keyword evidence="9" id="KW-1185">Reference proteome</keyword>
<dbReference type="GO" id="GO:0005634">
    <property type="term" value="C:nucleus"/>
    <property type="evidence" value="ECO:0007669"/>
    <property type="project" value="UniProtKB-SubCell"/>
</dbReference>
<feature type="compositionally biased region" description="Basic and acidic residues" evidence="7">
    <location>
        <begin position="244"/>
        <end position="258"/>
    </location>
</feature>
<dbReference type="GO" id="GO:0035267">
    <property type="term" value="C:NuA4 histone acetyltransferase complex"/>
    <property type="evidence" value="ECO:0007669"/>
    <property type="project" value="TreeGrafter"/>
</dbReference>
<dbReference type="STRING" id="425264.A0A3G2S0U5"/>
<keyword evidence="5" id="KW-0804">Transcription</keyword>
<keyword evidence="6" id="KW-0539">Nucleus</keyword>
<dbReference type="AlphaFoldDB" id="A0A3G2S0U5"/>
<dbReference type="PANTHER" id="PTHR13581:SF5">
    <property type="entry name" value="MRG_MORF4L-BINDING PROTEIN"/>
    <property type="match status" value="1"/>
</dbReference>
<keyword evidence="3" id="KW-0156">Chromatin regulator</keyword>
<dbReference type="VEuPathDB" id="FungiDB:DNF11_0595"/>
<dbReference type="Proteomes" id="UP000269793">
    <property type="component" value="Chromosome I"/>
</dbReference>
<evidence type="ECO:0000256" key="1">
    <source>
        <dbReference type="ARBA" id="ARBA00004123"/>
    </source>
</evidence>
<comment type="similarity">
    <text evidence="2">Belongs to the EAF7 family.</text>
</comment>
<evidence type="ECO:0000256" key="7">
    <source>
        <dbReference type="SAM" id="MobiDB-lite"/>
    </source>
</evidence>
<keyword evidence="4" id="KW-0805">Transcription regulation</keyword>
<dbReference type="InterPro" id="IPR012423">
    <property type="entry name" value="Eaf7/MRGBP"/>
</dbReference>
<evidence type="ECO:0000256" key="3">
    <source>
        <dbReference type="ARBA" id="ARBA00022853"/>
    </source>
</evidence>
<sequence length="315" mass="34864">MAKNATSSAWDDAAEIALLRCISLYRPLGIDRHFHMVCILNALEAMSGNPDLRDLLPCHVWDKLGEYYNLEGLNEQEDASDDDTEPKWLRNYEKNKELLQSNEAARTRVLEGLDEEEFALHPRIMFESLLEPRRLEEQAADHVIQKDATCVVPSTSEDDLSDDDPDPATGSHRSSDRDSRPSLASSTRRMTRKRQHEEEDAATGVKDGAAAVPTRAGKRRRNAKSEADSSDTLTRPITTRRQQRQAEERESVDAEDVKSGGVSNSTEEGAGSTPRASRSASARRQSSSAGRNQNVSGSSHASPSPASRTARPRRL</sequence>
<dbReference type="EMBL" id="CP033148">
    <property type="protein sequence ID" value="AYO41545.1"/>
    <property type="molecule type" value="Genomic_DNA"/>
</dbReference>
<evidence type="ECO:0000313" key="8">
    <source>
        <dbReference type="EMBL" id="AYO41545.1"/>
    </source>
</evidence>
<feature type="region of interest" description="Disordered" evidence="7">
    <location>
        <begin position="146"/>
        <end position="315"/>
    </location>
</feature>
<organism evidence="8 9">
    <name type="scientific">Malassezia restricta (strain ATCC 96810 / NBRC 103918 / CBS 7877)</name>
    <name type="common">Seborrheic dermatitis infection agent</name>
    <dbReference type="NCBI Taxonomy" id="425264"/>
    <lineage>
        <taxon>Eukaryota</taxon>
        <taxon>Fungi</taxon>
        <taxon>Dikarya</taxon>
        <taxon>Basidiomycota</taxon>
        <taxon>Ustilaginomycotina</taxon>
        <taxon>Malasseziomycetes</taxon>
        <taxon>Malasseziales</taxon>
        <taxon>Malasseziaceae</taxon>
        <taxon>Malassezia</taxon>
    </lineage>
</organism>
<name>A0A3G2S0U5_MALR7</name>
<gene>
    <name evidence="8" type="primary">EAF7</name>
    <name evidence="8" type="ORF">DNF11_0595</name>
</gene>
<dbReference type="Pfam" id="PF07904">
    <property type="entry name" value="Eaf7"/>
    <property type="match status" value="1"/>
</dbReference>